<evidence type="ECO:0000313" key="3">
    <source>
        <dbReference type="Proteomes" id="UP000565711"/>
    </source>
</evidence>
<evidence type="ECO:0000313" key="2">
    <source>
        <dbReference type="EMBL" id="NKY49036.1"/>
    </source>
</evidence>
<dbReference type="PANTHER" id="PTHR36151:SF3">
    <property type="entry name" value="ER-BOUND OXYGENASE MPAB_MPAB'_RUBBER OXYGENASE CATALYTIC DOMAIN-CONTAINING PROTEIN"/>
    <property type="match status" value="1"/>
</dbReference>
<proteinExistence type="predicted"/>
<sequence>MTAAPLRTNDYEPEHPGAELTPETVREHIDGIAAFLGGAANVILQLSHPPVGYGVLESTVDSGKLTLHPVKRMRTTMTYLAVAWLGDDRDRADYRDAINGSHRPVHSGPESPVKYNAFDPKLQLWVAACLYWGVDDLYQRMRGPMDPELAERFYRYSARLGTTLQVRAEMWPATRAEFYEYWDRTITERTIDEPVRRYFNDMVDLKMTAKPVQLLAARFHRFTVTALLPQHLREQMGMTWSDRDERWFRRIVGAISAVWTRMPEVIRLFPFNYFLADMRLRRRFGKPLV</sequence>
<dbReference type="RefSeq" id="WP_067869501.1">
    <property type="nucleotide sequence ID" value="NZ_JAAXOP010000001.1"/>
</dbReference>
<organism evidence="2 3">
    <name type="scientific">Nocardia vermiculata</name>
    <dbReference type="NCBI Taxonomy" id="257274"/>
    <lineage>
        <taxon>Bacteria</taxon>
        <taxon>Bacillati</taxon>
        <taxon>Actinomycetota</taxon>
        <taxon>Actinomycetes</taxon>
        <taxon>Mycobacteriales</taxon>
        <taxon>Nocardiaceae</taxon>
        <taxon>Nocardia</taxon>
    </lineage>
</organism>
<accession>A0A846XPT6</accession>
<dbReference type="InterPro" id="IPR018713">
    <property type="entry name" value="MPAB/Lcp_cat_dom"/>
</dbReference>
<dbReference type="EMBL" id="JAAXOP010000001">
    <property type="protein sequence ID" value="NKY49036.1"/>
    <property type="molecule type" value="Genomic_DNA"/>
</dbReference>
<dbReference type="GO" id="GO:0016491">
    <property type="term" value="F:oxidoreductase activity"/>
    <property type="evidence" value="ECO:0007669"/>
    <property type="project" value="InterPro"/>
</dbReference>
<dbReference type="AlphaFoldDB" id="A0A846XPT6"/>
<dbReference type="PANTHER" id="PTHR36151">
    <property type="entry name" value="BLR2777 PROTEIN"/>
    <property type="match status" value="1"/>
</dbReference>
<reference evidence="2 3" key="1">
    <citation type="submission" date="2020-04" db="EMBL/GenBank/DDBJ databases">
        <title>MicrobeNet Type strains.</title>
        <authorList>
            <person name="Nicholson A.C."/>
        </authorList>
    </citation>
    <scope>NUCLEOTIDE SEQUENCE [LARGE SCALE GENOMIC DNA]</scope>
    <source>
        <strain evidence="2 3">JCM 12354</strain>
    </source>
</reference>
<dbReference type="Proteomes" id="UP000565711">
    <property type="component" value="Unassembled WGS sequence"/>
</dbReference>
<dbReference type="Pfam" id="PF09995">
    <property type="entry name" value="MPAB_Lcp_cat"/>
    <property type="match status" value="1"/>
</dbReference>
<protein>
    <submittedName>
        <fullName evidence="2">DUF2236 domain-containing protein</fullName>
    </submittedName>
</protein>
<comment type="caution">
    <text evidence="2">The sequence shown here is derived from an EMBL/GenBank/DDBJ whole genome shotgun (WGS) entry which is preliminary data.</text>
</comment>
<evidence type="ECO:0000259" key="1">
    <source>
        <dbReference type="Pfam" id="PF09995"/>
    </source>
</evidence>
<gene>
    <name evidence="2" type="ORF">HGA08_02275</name>
</gene>
<keyword evidence="3" id="KW-1185">Reference proteome</keyword>
<name>A0A846XPT6_9NOCA</name>
<feature type="domain" description="ER-bound oxygenase mpaB/mpaB'/Rubber oxygenase catalytic" evidence="1">
    <location>
        <begin position="26"/>
        <end position="256"/>
    </location>
</feature>